<gene>
    <name evidence="1" type="ORF">AAEO60_15535</name>
</gene>
<dbReference type="EMBL" id="JBBYHV010000002">
    <property type="protein sequence ID" value="MEL1252089.1"/>
    <property type="molecule type" value="Genomic_DNA"/>
</dbReference>
<proteinExistence type="predicted"/>
<dbReference type="Proteomes" id="UP001497045">
    <property type="component" value="Unassembled WGS sequence"/>
</dbReference>
<accession>A0ABU9II18</accession>
<evidence type="ECO:0000313" key="1">
    <source>
        <dbReference type="EMBL" id="MEL1252089.1"/>
    </source>
</evidence>
<dbReference type="RefSeq" id="WP_341674624.1">
    <property type="nucleotide sequence ID" value="NZ_JBBYHV010000002.1"/>
</dbReference>
<name>A0ABU9II18_9SPHN</name>
<keyword evidence="2" id="KW-1185">Reference proteome</keyword>
<comment type="caution">
    <text evidence="1">The sequence shown here is derived from an EMBL/GenBank/DDBJ whole genome shotgun (WGS) entry which is preliminary data.</text>
</comment>
<organism evidence="1 2">
    <name type="scientific">Aurantiacibacter gilvus</name>
    <dbReference type="NCBI Taxonomy" id="3139141"/>
    <lineage>
        <taxon>Bacteria</taxon>
        <taxon>Pseudomonadati</taxon>
        <taxon>Pseudomonadota</taxon>
        <taxon>Alphaproteobacteria</taxon>
        <taxon>Sphingomonadales</taxon>
        <taxon>Erythrobacteraceae</taxon>
        <taxon>Aurantiacibacter</taxon>
    </lineage>
</organism>
<evidence type="ECO:0000313" key="2">
    <source>
        <dbReference type="Proteomes" id="UP001497045"/>
    </source>
</evidence>
<sequence>MFDRGGGGLASGSYEIVDALRVLCRLPDGRKGNLEPHRIAAVETAEALAFSASIDEYIERHRDDKYTEDCAKLAIAKAILEAENSSDIFVSHRRPAANGFNTTGGSWLASYLRDVSRGFSARDLPEAFQNVTVVNFNYDRCFEHYAYHWLQSVYRIEAIEAAEIVSGFQVYHPYGKLGPLEWQDPHGIPYGAGVDTRRLLTISKRIRTYSEAKEPETGIEVVKERLGAARNVVFLGFGFHQQNLNLLRVDESRQSAAWCFATTKGISKPSWEVYKSRIRETLSVAPHRDLYAADIDGNCEDFWAEYSTVLTA</sequence>
<protein>
    <recommendedName>
        <fullName evidence="3">SIR2-like domain-containing protein</fullName>
    </recommendedName>
</protein>
<reference evidence="1 2" key="1">
    <citation type="submission" date="2024-04" db="EMBL/GenBank/DDBJ databases">
        <title>Aurantiacibacter sp. DGU6 16S ribosomal RNA gene Genome sequencing and assembly.</title>
        <authorList>
            <person name="Park S."/>
        </authorList>
    </citation>
    <scope>NUCLEOTIDE SEQUENCE [LARGE SCALE GENOMIC DNA]</scope>
    <source>
        <strain evidence="1 2">DGU6</strain>
    </source>
</reference>
<evidence type="ECO:0008006" key="3">
    <source>
        <dbReference type="Google" id="ProtNLM"/>
    </source>
</evidence>